<dbReference type="GeneID" id="20365675"/>
<dbReference type="Proteomes" id="UP000007978">
    <property type="component" value="Chromosome 4"/>
</dbReference>
<accession>K3UL77</accession>
<dbReference type="HOGENOM" id="CLU_024750_0_0_1"/>
<comment type="caution">
    <text evidence="1">The sequence shown here is derived from an EMBL/GenBank/DDBJ whole genome shotgun (WGS) entry which is preliminary data.</text>
</comment>
<sequence>MSGSEPAVPAQADIVGIPGAAMTTLSLTQGLLRAVSADNVNPQAVIQMERLGSCFHSNGPWASRVPDLLCRASSVRIERLSAWIGWEKNDTASFMSKTTGGRTISLLCCVLGSLYEPGRYGVLLYQLSESILLSEQQIASPNQLGGVCRILEGKLACLGFGNHFAVQATRLRQCFFEAGLAVPRDLTETPTGEDMKIFLCSVRDVLQDENLVLQVTGTRCLATLLAVVIAICPDDTSVRVNGEILMAGLRDNIIFHVTGEYTSKTEFHIESRFQPQTMNFAKSYITQNNEERVNSELRFSFDNMLSDWLDLNLEMTDDSAKQSLKLAIANVVACTASSLTGEQLRGYCPSEGTPTFAGHLYSRFPDQGMRIALGPRYRQIISDRLQKVICRPTNTLRAFADEFETLTEAIHKAIPLERCTCHGCKYVQKYNSRDFSDGSCPLAKLREAAMEATFLALLCVFIKCGQNSTAVLNLQPRYTTDFLALLSLMSKRPALGVVSSWLRKKSGGIGVADGIEALSEFPSNIHGSIMDLFGKEQWSSTVCSSSGACTVYPSTLQSFRIAYPWTVYYEAVDGKLWFRSDVYVSIVTGDPRSFIVNRTPSLTYDDRRDITEEPITKGEVAAPSALGQHTSLSVTLRPTTKVGSQILQLRCVVTQSTQVFEVDFLNLHLGLMTLAAADPCDHALSKPLQLTSTVKATSVANPVARMRAIMRMRDPLVLGVTLTHLSEEAQFLCCMYGWRQLYQGDCCMPCAVAQAKKGKYQVIIGGSPRR</sequence>
<keyword evidence="2" id="KW-1185">Reference proteome</keyword>
<organism evidence="1 2">
    <name type="scientific">Fusarium pseudograminearum (strain CS3096)</name>
    <name type="common">Wheat and barley crown-rot fungus</name>
    <dbReference type="NCBI Taxonomy" id="1028729"/>
    <lineage>
        <taxon>Eukaryota</taxon>
        <taxon>Fungi</taxon>
        <taxon>Dikarya</taxon>
        <taxon>Ascomycota</taxon>
        <taxon>Pezizomycotina</taxon>
        <taxon>Sordariomycetes</taxon>
        <taxon>Hypocreomycetidae</taxon>
        <taxon>Hypocreales</taxon>
        <taxon>Nectriaceae</taxon>
        <taxon>Fusarium</taxon>
    </lineage>
</organism>
<protein>
    <submittedName>
        <fullName evidence="1">Uncharacterized protein</fullName>
    </submittedName>
</protein>
<evidence type="ECO:0000313" key="1">
    <source>
        <dbReference type="EMBL" id="EKJ72791.1"/>
    </source>
</evidence>
<name>K3UL77_FUSPC</name>
<gene>
    <name evidence="1" type="ORF">FPSE_07057</name>
</gene>
<dbReference type="eggNOG" id="ENOG502SPAQ">
    <property type="taxonomic scope" value="Eukaryota"/>
</dbReference>
<dbReference type="OrthoDB" id="5421021at2759"/>
<dbReference type="RefSeq" id="XP_009258450.1">
    <property type="nucleotide sequence ID" value="XM_009260175.1"/>
</dbReference>
<dbReference type="AlphaFoldDB" id="K3UL77"/>
<evidence type="ECO:0000313" key="2">
    <source>
        <dbReference type="Proteomes" id="UP000007978"/>
    </source>
</evidence>
<dbReference type="KEGG" id="fpu:FPSE_07057"/>
<dbReference type="EMBL" id="AFNW01000189">
    <property type="protein sequence ID" value="EKJ72791.1"/>
    <property type="molecule type" value="Genomic_DNA"/>
</dbReference>
<proteinExistence type="predicted"/>
<reference evidence="1 2" key="1">
    <citation type="journal article" date="2012" name="PLoS Pathog.">
        <title>Comparative pathogenomics reveals horizontally acquired novel virulence genes in fungi infecting cereal hosts.</title>
        <authorList>
            <person name="Gardiner D.M."/>
            <person name="McDonald M.C."/>
            <person name="Covarelli L."/>
            <person name="Solomon P.S."/>
            <person name="Rusu A.G."/>
            <person name="Marshall M."/>
            <person name="Kazan K."/>
            <person name="Chakraborty S."/>
            <person name="McDonald B.A."/>
            <person name="Manners J.M."/>
        </authorList>
    </citation>
    <scope>NUCLEOTIDE SEQUENCE [LARGE SCALE GENOMIC DNA]</scope>
    <source>
        <strain evidence="1 2">CS3096</strain>
    </source>
</reference>